<dbReference type="GeneID" id="94353226"/>
<evidence type="ECO:0000313" key="3">
    <source>
        <dbReference type="Proteomes" id="UP000294530"/>
    </source>
</evidence>
<name>A0A976IFG5_BRELC</name>
<feature type="region of interest" description="Disordered" evidence="1">
    <location>
        <begin position="1"/>
        <end position="35"/>
    </location>
</feature>
<keyword evidence="3" id="KW-1185">Reference proteome</keyword>
<dbReference type="OrthoDB" id="2139939at2759"/>
<dbReference type="AlphaFoldDB" id="A0A976IFG5"/>
<dbReference type="EMBL" id="SHOA02000007">
    <property type="protein sequence ID" value="TDH69734.1"/>
    <property type="molecule type" value="Genomic_DNA"/>
</dbReference>
<dbReference type="RefSeq" id="XP_067819233.1">
    <property type="nucleotide sequence ID" value="XM_067967555.1"/>
</dbReference>
<protein>
    <submittedName>
        <fullName evidence="2">Uncharacterized protein</fullName>
    </submittedName>
</protein>
<organism evidence="2 3">
    <name type="scientific">Bremia lactucae</name>
    <name type="common">Lettuce downy mildew</name>
    <dbReference type="NCBI Taxonomy" id="4779"/>
    <lineage>
        <taxon>Eukaryota</taxon>
        <taxon>Sar</taxon>
        <taxon>Stramenopiles</taxon>
        <taxon>Oomycota</taxon>
        <taxon>Peronosporomycetes</taxon>
        <taxon>Peronosporales</taxon>
        <taxon>Peronosporaceae</taxon>
        <taxon>Bremia</taxon>
    </lineage>
</organism>
<dbReference type="Proteomes" id="UP000294530">
    <property type="component" value="Unassembled WGS sequence"/>
</dbReference>
<evidence type="ECO:0000256" key="1">
    <source>
        <dbReference type="SAM" id="MobiDB-lite"/>
    </source>
</evidence>
<reference evidence="2 3" key="1">
    <citation type="journal article" date="2021" name="Genome Biol.">
        <title>AFLAP: assembly-free linkage analysis pipeline using k-mers from genome sequencing data.</title>
        <authorList>
            <person name="Fletcher K."/>
            <person name="Zhang L."/>
            <person name="Gil J."/>
            <person name="Han R."/>
            <person name="Cavanaugh K."/>
            <person name="Michelmore R."/>
        </authorList>
    </citation>
    <scope>NUCLEOTIDE SEQUENCE [LARGE SCALE GENOMIC DNA]</scope>
    <source>
        <strain evidence="2 3">SF5</strain>
    </source>
</reference>
<accession>A0A976IFG5</accession>
<comment type="caution">
    <text evidence="2">The sequence shown here is derived from an EMBL/GenBank/DDBJ whole genome shotgun (WGS) entry which is preliminary data.</text>
</comment>
<feature type="compositionally biased region" description="Basic residues" evidence="1">
    <location>
        <begin position="9"/>
        <end position="35"/>
    </location>
</feature>
<proteinExistence type="predicted"/>
<evidence type="ECO:0000313" key="2">
    <source>
        <dbReference type="EMBL" id="TDH69734.1"/>
    </source>
</evidence>
<gene>
    <name evidence="2" type="ORF">CCR75_009516</name>
</gene>
<dbReference type="KEGG" id="blac:94353226"/>
<sequence>MGKKDRIERKRSKKTERLYPRKSHKSHDSKRPKRANKISADDYFLRQTEFRVWLVQTKLILPFKCVVRIKTNVIHILPEYFAKE</sequence>